<dbReference type="RefSeq" id="WP_219237755.1">
    <property type="nucleotide sequence ID" value="NZ_JAHWZX010000005.1"/>
</dbReference>
<proteinExistence type="predicted"/>
<dbReference type="InterPro" id="IPR000182">
    <property type="entry name" value="GNAT_dom"/>
</dbReference>
<evidence type="ECO:0000313" key="2">
    <source>
        <dbReference type="EMBL" id="MBW4330636.1"/>
    </source>
</evidence>
<comment type="caution">
    <text evidence="2">The sequence shown here is derived from an EMBL/GenBank/DDBJ whole genome shotgun (WGS) entry which is preliminary data.</text>
</comment>
<dbReference type="EMBL" id="JAHWZX010000005">
    <property type="protein sequence ID" value="MBW4330636.1"/>
    <property type="molecule type" value="Genomic_DNA"/>
</dbReference>
<dbReference type="InterPro" id="IPR051531">
    <property type="entry name" value="N-acetyltransferase"/>
</dbReference>
<evidence type="ECO:0000259" key="1">
    <source>
        <dbReference type="PROSITE" id="PS51186"/>
    </source>
</evidence>
<dbReference type="PANTHER" id="PTHR43792">
    <property type="entry name" value="GNAT FAMILY, PUTATIVE (AFU_ORTHOLOGUE AFUA_3G00765)-RELATED-RELATED"/>
    <property type="match status" value="1"/>
</dbReference>
<evidence type="ECO:0000313" key="3">
    <source>
        <dbReference type="Proteomes" id="UP001197214"/>
    </source>
</evidence>
<protein>
    <submittedName>
        <fullName evidence="2">GNAT family N-acetyltransferase</fullName>
    </submittedName>
</protein>
<name>A0ABS6XKE4_9SPHN</name>
<dbReference type="PANTHER" id="PTHR43792:SF16">
    <property type="entry name" value="N-ACETYLTRANSFERASE DOMAIN-CONTAINING PROTEIN"/>
    <property type="match status" value="1"/>
</dbReference>
<accession>A0ABS6XKE4</accession>
<dbReference type="PROSITE" id="PS51186">
    <property type="entry name" value="GNAT"/>
    <property type="match status" value="1"/>
</dbReference>
<reference evidence="2 3" key="1">
    <citation type="submission" date="2021-07" db="EMBL/GenBank/DDBJ databases">
        <title>Stakelama flava sp. nov., a novel endophytic bacterium isolated from branch of Kandelia candel.</title>
        <authorList>
            <person name="Tuo L."/>
        </authorList>
    </citation>
    <scope>NUCLEOTIDE SEQUENCE [LARGE SCALE GENOMIC DNA]</scope>
    <source>
        <strain evidence="2 3">CBK3Z-3</strain>
    </source>
</reference>
<sequence>MIETERLILRPQTPDDFDNVQRLWSLAHEDNGLAGTPIPREESIERRTRQVGLWDEQGYGMFTWCDRRNGAFVGEGGLSHFQREYGPAFDKSPEAAWALMPDYQGRRFAYEAMVAVHEWYAGRFGEARTVCIINPGNNPSVRLAQRLGYRPFDEAEYRDAPVTLFERSVDLE</sequence>
<organism evidence="2 3">
    <name type="scientific">Stakelama flava</name>
    <dbReference type="NCBI Taxonomy" id="2860338"/>
    <lineage>
        <taxon>Bacteria</taxon>
        <taxon>Pseudomonadati</taxon>
        <taxon>Pseudomonadota</taxon>
        <taxon>Alphaproteobacteria</taxon>
        <taxon>Sphingomonadales</taxon>
        <taxon>Sphingomonadaceae</taxon>
        <taxon>Stakelama</taxon>
    </lineage>
</organism>
<dbReference type="Proteomes" id="UP001197214">
    <property type="component" value="Unassembled WGS sequence"/>
</dbReference>
<gene>
    <name evidence="2" type="ORF">KY084_07065</name>
</gene>
<keyword evidence="3" id="KW-1185">Reference proteome</keyword>
<feature type="domain" description="N-acetyltransferase" evidence="1">
    <location>
        <begin position="7"/>
        <end position="170"/>
    </location>
</feature>
<dbReference type="Pfam" id="PF13302">
    <property type="entry name" value="Acetyltransf_3"/>
    <property type="match status" value="1"/>
</dbReference>